<evidence type="ECO:0000313" key="9">
    <source>
        <dbReference type="Proteomes" id="UP000759103"/>
    </source>
</evidence>
<feature type="transmembrane region" description="Helical" evidence="6">
    <location>
        <begin position="187"/>
        <end position="208"/>
    </location>
</feature>
<dbReference type="PANTHER" id="PTHR22911:SF6">
    <property type="entry name" value="SOLUTE CARRIER FAMILY 35 MEMBER G1"/>
    <property type="match status" value="1"/>
</dbReference>
<keyword evidence="3 6" id="KW-0812">Transmembrane</keyword>
<feature type="transmembrane region" description="Helical" evidence="6">
    <location>
        <begin position="42"/>
        <end position="61"/>
    </location>
</feature>
<dbReference type="Gene3D" id="1.10.3730.20">
    <property type="match status" value="1"/>
</dbReference>
<evidence type="ECO:0000256" key="4">
    <source>
        <dbReference type="ARBA" id="ARBA00022989"/>
    </source>
</evidence>
<comment type="similarity">
    <text evidence="2">Belongs to the drug/metabolite transporter (DMT) superfamily. 10 TMS drug/metabolite exporter (DME) (TC 2.A.7.3) family.</text>
</comment>
<feature type="transmembrane region" description="Helical" evidence="6">
    <location>
        <begin position="243"/>
        <end position="261"/>
    </location>
</feature>
<evidence type="ECO:0000313" key="8">
    <source>
        <dbReference type="EMBL" id="MBW6533055.1"/>
    </source>
</evidence>
<feature type="transmembrane region" description="Helical" evidence="6">
    <location>
        <begin position="127"/>
        <end position="148"/>
    </location>
</feature>
<feature type="domain" description="EamA" evidence="7">
    <location>
        <begin position="156"/>
        <end position="283"/>
    </location>
</feature>
<dbReference type="EMBL" id="JAHXZN010000013">
    <property type="protein sequence ID" value="MBW6533055.1"/>
    <property type="molecule type" value="Genomic_DNA"/>
</dbReference>
<evidence type="ECO:0000259" key="7">
    <source>
        <dbReference type="Pfam" id="PF00892"/>
    </source>
</evidence>
<dbReference type="Proteomes" id="UP000759103">
    <property type="component" value="Unassembled WGS sequence"/>
</dbReference>
<comment type="subcellular location">
    <subcellularLocation>
        <location evidence="1">Membrane</location>
        <topology evidence="1">Multi-pass membrane protein</topology>
    </subcellularLocation>
</comment>
<evidence type="ECO:0000256" key="6">
    <source>
        <dbReference type="SAM" id="Phobius"/>
    </source>
</evidence>
<evidence type="ECO:0000256" key="2">
    <source>
        <dbReference type="ARBA" id="ARBA00009853"/>
    </source>
</evidence>
<feature type="transmembrane region" description="Helical" evidence="6">
    <location>
        <begin position="73"/>
        <end position="93"/>
    </location>
</feature>
<reference evidence="8 9" key="1">
    <citation type="submission" date="2021-07" db="EMBL/GenBank/DDBJ databases">
        <title>Sphingomonas sp.</title>
        <authorList>
            <person name="Feng G."/>
            <person name="Li J."/>
            <person name="Pan M."/>
        </authorList>
    </citation>
    <scope>NUCLEOTIDE SEQUENCE [LARGE SCALE GENOMIC DNA]</scope>
    <source>
        <strain evidence="8 9">RRHST34</strain>
    </source>
</reference>
<dbReference type="InterPro" id="IPR000620">
    <property type="entry name" value="EamA_dom"/>
</dbReference>
<dbReference type="SUPFAM" id="SSF103481">
    <property type="entry name" value="Multidrug resistance efflux transporter EmrE"/>
    <property type="match status" value="2"/>
</dbReference>
<proteinExistence type="inferred from homology"/>
<protein>
    <submittedName>
        <fullName evidence="8">DMT family transporter</fullName>
    </submittedName>
</protein>
<feature type="domain" description="EamA" evidence="7">
    <location>
        <begin position="22"/>
        <end position="142"/>
    </location>
</feature>
<name>A0ABS7BTX5_9SPHN</name>
<feature type="transmembrane region" description="Helical" evidence="6">
    <location>
        <begin position="154"/>
        <end position="175"/>
    </location>
</feature>
<feature type="transmembrane region" description="Helical" evidence="6">
    <location>
        <begin position="99"/>
        <end position="120"/>
    </location>
</feature>
<evidence type="ECO:0000256" key="3">
    <source>
        <dbReference type="ARBA" id="ARBA00022692"/>
    </source>
</evidence>
<accession>A0ABS7BTX5</accession>
<dbReference type="Pfam" id="PF00892">
    <property type="entry name" value="EamA"/>
    <property type="match status" value="2"/>
</dbReference>
<comment type="caution">
    <text evidence="8">The sequence shown here is derived from an EMBL/GenBank/DDBJ whole genome shotgun (WGS) entry which is preliminary data.</text>
</comment>
<keyword evidence="4 6" id="KW-1133">Transmembrane helix</keyword>
<keyword evidence="9" id="KW-1185">Reference proteome</keyword>
<dbReference type="InterPro" id="IPR037185">
    <property type="entry name" value="EmrE-like"/>
</dbReference>
<feature type="transmembrane region" description="Helical" evidence="6">
    <location>
        <begin position="267"/>
        <end position="286"/>
    </location>
</feature>
<gene>
    <name evidence="8" type="ORF">KZ820_20115</name>
</gene>
<sequence length="300" mass="30800">MTAARALSPALAFAVAAAGIGLFSIMDAFMKALTLALGVYNALLWRALVAALIGGAVWRLGGGRRPTARALRLHVLRGAITTAMALLFFWGLARVPMAQAIALTYVAPLLALLLGALFLHERVGTRVVVASLVALAGVGVILAGHARLALGPDGLSGAGAILASAVLYAGNLVVARLQSQVADAREIAFVQSAVLATLLGLAAPWLATVPPVTHWWQIVVAAALATGSLFLLGWAYAHGETGFLATTEYTSFVYAALLGWAVFGERVATTTLAGAAVIVGACLYAARRRAVPRGALEGAS</sequence>
<keyword evidence="5 6" id="KW-0472">Membrane</keyword>
<feature type="transmembrane region" description="Helical" evidence="6">
    <location>
        <begin position="214"/>
        <end position="236"/>
    </location>
</feature>
<evidence type="ECO:0000256" key="5">
    <source>
        <dbReference type="ARBA" id="ARBA00023136"/>
    </source>
</evidence>
<organism evidence="8 9">
    <name type="scientific">Sphingomonas citri</name>
    <dbReference type="NCBI Taxonomy" id="2862499"/>
    <lineage>
        <taxon>Bacteria</taxon>
        <taxon>Pseudomonadati</taxon>
        <taxon>Pseudomonadota</taxon>
        <taxon>Alphaproteobacteria</taxon>
        <taxon>Sphingomonadales</taxon>
        <taxon>Sphingomonadaceae</taxon>
        <taxon>Sphingomonas</taxon>
    </lineage>
</organism>
<dbReference type="PANTHER" id="PTHR22911">
    <property type="entry name" value="ACYL-MALONYL CONDENSING ENZYME-RELATED"/>
    <property type="match status" value="1"/>
</dbReference>
<evidence type="ECO:0000256" key="1">
    <source>
        <dbReference type="ARBA" id="ARBA00004141"/>
    </source>
</evidence>
<dbReference type="RefSeq" id="WP_219750591.1">
    <property type="nucleotide sequence ID" value="NZ_JAHXZN010000013.1"/>
</dbReference>